<feature type="non-terminal residue" evidence="8">
    <location>
        <position position="1"/>
    </location>
</feature>
<proteinExistence type="predicted"/>
<evidence type="ECO:0000259" key="7">
    <source>
        <dbReference type="PROSITE" id="PS51258"/>
    </source>
</evidence>
<keyword evidence="9" id="KW-1185">Reference proteome</keyword>
<evidence type="ECO:0000256" key="6">
    <source>
        <dbReference type="ARBA" id="ARBA00034103"/>
    </source>
</evidence>
<dbReference type="GO" id="GO:0012505">
    <property type="term" value="C:endomembrane system"/>
    <property type="evidence" value="ECO:0007669"/>
    <property type="project" value="UniProtKB-SubCell"/>
</dbReference>
<dbReference type="PANTHER" id="PTHR12166">
    <property type="entry name" value="CALCIUM-DEPENDENT SECRETION ACTIVATOR"/>
    <property type="match status" value="1"/>
</dbReference>
<accession>A0ABD2PUA6</accession>
<evidence type="ECO:0000256" key="5">
    <source>
        <dbReference type="ARBA" id="ARBA00023136"/>
    </source>
</evidence>
<organism evidence="8 9">
    <name type="scientific">Cichlidogyrus casuarinus</name>
    <dbReference type="NCBI Taxonomy" id="1844966"/>
    <lineage>
        <taxon>Eukaryota</taxon>
        <taxon>Metazoa</taxon>
        <taxon>Spiralia</taxon>
        <taxon>Lophotrochozoa</taxon>
        <taxon>Platyhelminthes</taxon>
        <taxon>Monogenea</taxon>
        <taxon>Monopisthocotylea</taxon>
        <taxon>Dactylogyridea</taxon>
        <taxon>Ancyrocephalidae</taxon>
        <taxon>Cichlidogyrus</taxon>
    </lineage>
</organism>
<dbReference type="InterPro" id="IPR033227">
    <property type="entry name" value="CAPS"/>
</dbReference>
<reference evidence="8 9" key="1">
    <citation type="submission" date="2024-11" db="EMBL/GenBank/DDBJ databases">
        <title>Adaptive evolution of stress response genes in parasites aligns with host niche diversity.</title>
        <authorList>
            <person name="Hahn C."/>
            <person name="Resl P."/>
        </authorList>
    </citation>
    <scope>NUCLEOTIDE SEQUENCE [LARGE SCALE GENOMIC DNA]</scope>
    <source>
        <strain evidence="8">EGGRZ-B1_66</strain>
        <tissue evidence="8">Body</tissue>
    </source>
</reference>
<comment type="subcellular location">
    <subcellularLocation>
        <location evidence="1">Endomembrane system</location>
    </subcellularLocation>
    <subcellularLocation>
        <location evidence="6">Synapse</location>
    </subcellularLocation>
</comment>
<evidence type="ECO:0000256" key="3">
    <source>
        <dbReference type="ARBA" id="ARBA00023018"/>
    </source>
</evidence>
<dbReference type="InterPro" id="IPR014770">
    <property type="entry name" value="Munc13_1"/>
</dbReference>
<evidence type="ECO:0000256" key="1">
    <source>
        <dbReference type="ARBA" id="ARBA00004308"/>
    </source>
</evidence>
<feature type="domain" description="MHD1" evidence="7">
    <location>
        <begin position="22"/>
        <end position="217"/>
    </location>
</feature>
<evidence type="ECO:0000313" key="9">
    <source>
        <dbReference type="Proteomes" id="UP001626550"/>
    </source>
</evidence>
<gene>
    <name evidence="8" type="primary">CADPS2_2</name>
    <name evidence="8" type="ORF">Ciccas_010680</name>
</gene>
<dbReference type="InterPro" id="IPR010439">
    <property type="entry name" value="MUN_dom"/>
</dbReference>
<evidence type="ECO:0000256" key="2">
    <source>
        <dbReference type="ARBA" id="ARBA00022448"/>
    </source>
</evidence>
<sequence>SFTWFNDLLTDHAELFWSLFNSEMMAVMETKSPDSWDSFPLFQILNDYLITDENLRDGKFHMQIRELFTPMVVRYVDLMESSISQSIKGSAEGAAQWSSAETTTEPAPTTTTITTGVSSKMTSLVTSAASAVASNSGVVGAHASNIMSAAVQAANAHHIDPSLLNVPVTSEELIWKLEALQNFIRELHWPDPDFAEQLDNRLKLMAAGMIDSAAKRNVECFGAWLQKGSRSTDFILPIECCGMINTVSDLKASILKLCTKETAGEDMHQYQNQTESNLEKYQRQLSLHFNEKASQILENSLSKLARHDANTILSSVLSLAVSLLPHVMHISHAQKQTDEMGKAYVEFIRVNLEQMRQKVTDELYILQIMETWYMTQMRMMNEWLQERKSHGLSQYQYQCISMIIKKMYADFELQGISPDALDTMAYKVIIQRLQVEETTQSVRPDNTPSLTNPRSLIGSITGGISGISSNFSKPGFFPKIG</sequence>
<keyword evidence="5" id="KW-0472">Membrane</keyword>
<keyword evidence="3" id="KW-0770">Synapse</keyword>
<dbReference type="PROSITE" id="PS51258">
    <property type="entry name" value="MHD1"/>
    <property type="match status" value="1"/>
</dbReference>
<evidence type="ECO:0000256" key="4">
    <source>
        <dbReference type="ARBA" id="ARBA00023121"/>
    </source>
</evidence>
<dbReference type="Proteomes" id="UP001626550">
    <property type="component" value="Unassembled WGS sequence"/>
</dbReference>
<keyword evidence="2" id="KW-0813">Transport</keyword>
<dbReference type="GO" id="GO:0045202">
    <property type="term" value="C:synapse"/>
    <property type="evidence" value="ECO:0007669"/>
    <property type="project" value="UniProtKB-SubCell"/>
</dbReference>
<protein>
    <submittedName>
        <fullName evidence="8">Ca -dependent secretion activator</fullName>
    </submittedName>
</protein>
<name>A0ABD2PUA6_9PLAT</name>
<evidence type="ECO:0000313" key="8">
    <source>
        <dbReference type="EMBL" id="KAL3310750.1"/>
    </source>
</evidence>
<dbReference type="GO" id="GO:0008289">
    <property type="term" value="F:lipid binding"/>
    <property type="evidence" value="ECO:0007669"/>
    <property type="project" value="UniProtKB-KW"/>
</dbReference>
<dbReference type="AlphaFoldDB" id="A0ABD2PUA6"/>
<keyword evidence="4" id="KW-0446">Lipid-binding</keyword>
<dbReference type="Pfam" id="PF06292">
    <property type="entry name" value="MUN"/>
    <property type="match status" value="1"/>
</dbReference>
<dbReference type="EMBL" id="JBJKFK010002677">
    <property type="protein sequence ID" value="KAL3310750.1"/>
    <property type="molecule type" value="Genomic_DNA"/>
</dbReference>
<dbReference type="PANTHER" id="PTHR12166:SF8">
    <property type="entry name" value="CALCIUM-DEPENDENT SECRETION ACTIVATOR"/>
    <property type="match status" value="1"/>
</dbReference>
<comment type="caution">
    <text evidence="8">The sequence shown here is derived from an EMBL/GenBank/DDBJ whole genome shotgun (WGS) entry which is preliminary data.</text>
</comment>